<evidence type="ECO:0000313" key="2">
    <source>
        <dbReference type="EMBL" id="SCX99316.1"/>
    </source>
</evidence>
<dbReference type="InterPro" id="IPR025229">
    <property type="entry name" value="YniB-like"/>
</dbReference>
<keyword evidence="1" id="KW-0472">Membrane</keyword>
<name>A0A1G5CAF0_9PAST</name>
<organism evidence="2 3">
    <name type="scientific">Basfia succiniciproducens</name>
    <dbReference type="NCBI Taxonomy" id="653940"/>
    <lineage>
        <taxon>Bacteria</taxon>
        <taxon>Pseudomonadati</taxon>
        <taxon>Pseudomonadota</taxon>
        <taxon>Gammaproteobacteria</taxon>
        <taxon>Pasteurellales</taxon>
        <taxon>Pasteurellaceae</taxon>
        <taxon>Basfia</taxon>
    </lineage>
</organism>
<dbReference type="Proteomes" id="UP000199588">
    <property type="component" value="Unassembled WGS sequence"/>
</dbReference>
<accession>A0A1G5CAF0</accession>
<protein>
    <submittedName>
        <fullName evidence="2">YniB-like protein</fullName>
    </submittedName>
</protein>
<feature type="transmembrane region" description="Helical" evidence="1">
    <location>
        <begin position="9"/>
        <end position="32"/>
    </location>
</feature>
<dbReference type="EMBL" id="FMUQ01000007">
    <property type="protein sequence ID" value="SCX99316.1"/>
    <property type="molecule type" value="Genomic_DNA"/>
</dbReference>
<evidence type="ECO:0000313" key="3">
    <source>
        <dbReference type="Proteomes" id="UP000199588"/>
    </source>
</evidence>
<comment type="caution">
    <text evidence="2">The sequence shown here is derived from an EMBL/GenBank/DDBJ whole genome shotgun (WGS) entry which is preliminary data.</text>
</comment>
<keyword evidence="1" id="KW-0812">Transmembrane</keyword>
<sequence>MLFKEKKKAWWKIIVGYLGGIICLILLIMSYLKMIYFSPIGFLSHPIKELINIVYNKTLFLDFLWQYAPIPNMDDLLSKGSILFFVICVIFVIFMMLMNSGKLKLRILKKIEQNIQEQSLEESIRGNLANSREDIERGIQLPEQNFLSSFHALYIAPLIVGIILTLLEKFL</sequence>
<dbReference type="Pfam" id="PF14002">
    <property type="entry name" value="YniB"/>
    <property type="match status" value="1"/>
</dbReference>
<gene>
    <name evidence="2" type="ORF">SAMN02910354_01104</name>
</gene>
<keyword evidence="1" id="KW-1133">Transmembrane helix</keyword>
<evidence type="ECO:0000256" key="1">
    <source>
        <dbReference type="SAM" id="Phobius"/>
    </source>
</evidence>
<reference evidence="2 3" key="1">
    <citation type="submission" date="2016-10" db="EMBL/GenBank/DDBJ databases">
        <authorList>
            <person name="Varghese N."/>
            <person name="Submissions S."/>
        </authorList>
    </citation>
    <scope>NUCLEOTIDE SEQUENCE [LARGE SCALE GENOMIC DNA]</scope>
    <source>
        <strain evidence="2 3">DSM 22022</strain>
    </source>
</reference>
<feature type="transmembrane region" description="Helical" evidence="1">
    <location>
        <begin position="146"/>
        <end position="167"/>
    </location>
</feature>
<feature type="transmembrane region" description="Helical" evidence="1">
    <location>
        <begin position="82"/>
        <end position="100"/>
    </location>
</feature>
<proteinExistence type="predicted"/>
<dbReference type="RefSeq" id="WP_243739746.1">
    <property type="nucleotide sequence ID" value="NZ_CP015031.1"/>
</dbReference>
<keyword evidence="3" id="KW-1185">Reference proteome</keyword>